<keyword evidence="1" id="KW-0732">Signal</keyword>
<organism evidence="2 3">
    <name type="scientific">Stylophora pistillata</name>
    <name type="common">Smooth cauliflower coral</name>
    <dbReference type="NCBI Taxonomy" id="50429"/>
    <lineage>
        <taxon>Eukaryota</taxon>
        <taxon>Metazoa</taxon>
        <taxon>Cnidaria</taxon>
        <taxon>Anthozoa</taxon>
        <taxon>Hexacorallia</taxon>
        <taxon>Scleractinia</taxon>
        <taxon>Astrocoeniina</taxon>
        <taxon>Pocilloporidae</taxon>
        <taxon>Stylophora</taxon>
    </lineage>
</organism>
<feature type="chain" id="PRO_5012608962" description="Fibrinogen C-terminal domain-containing protein" evidence="1">
    <location>
        <begin position="22"/>
        <end position="283"/>
    </location>
</feature>
<feature type="signal peptide" evidence="1">
    <location>
        <begin position="1"/>
        <end position="21"/>
    </location>
</feature>
<reference evidence="3" key="1">
    <citation type="journal article" date="2017" name="bioRxiv">
        <title>Comparative analysis of the genomes of Stylophora pistillata and Acropora digitifera provides evidence for extensive differences between species of corals.</title>
        <authorList>
            <person name="Voolstra C.R."/>
            <person name="Li Y."/>
            <person name="Liew Y.J."/>
            <person name="Baumgarten S."/>
            <person name="Zoccola D."/>
            <person name="Flot J.-F."/>
            <person name="Tambutte S."/>
            <person name="Allemand D."/>
            <person name="Aranda M."/>
        </authorList>
    </citation>
    <scope>NUCLEOTIDE SEQUENCE [LARGE SCALE GENOMIC DNA]</scope>
</reference>
<dbReference type="InterPro" id="IPR036056">
    <property type="entry name" value="Fibrinogen-like_C"/>
</dbReference>
<evidence type="ECO:0000313" key="2">
    <source>
        <dbReference type="EMBL" id="PFX19538.1"/>
    </source>
</evidence>
<evidence type="ECO:0000313" key="3">
    <source>
        <dbReference type="Proteomes" id="UP000225706"/>
    </source>
</evidence>
<protein>
    <recommendedName>
        <fullName evidence="4">Fibrinogen C-terminal domain-containing protein</fullName>
    </recommendedName>
</protein>
<comment type="caution">
    <text evidence="2">The sequence shown here is derived from an EMBL/GenBank/DDBJ whole genome shotgun (WGS) entry which is preliminary data.</text>
</comment>
<accession>A0A2B4RT93</accession>
<dbReference type="OrthoDB" id="5946752at2759"/>
<name>A0A2B4RT93_STYPI</name>
<sequence length="283" mass="31073">MKLIAIIFLVNFTIFADTGKGESKFCQSADIKLDELKEMIGEKDCPSPVAPFKLLMSCKEIYDLTGSKENKAYVVDVNCCRKLPVYYNVDGAGLGDCGGGGWTLVMKINGAKQTFKFDSPFWSNKKEYGLPEGETGLDYRGTKLPTYWNTPFTKICLGMKVGEVTKFFVLNRKASSLYVLIADGKYRKTSLGRDEWMKLITGASLQNNCQKEGFNVPSVNANASKARIGILGNNENDCKSSNSRIGFGTAGYPANTNSCGNVAKYGGDNGDKWIKAMGYIFVQ</sequence>
<keyword evidence="3" id="KW-1185">Reference proteome</keyword>
<dbReference type="EMBL" id="LSMT01000356">
    <property type="protein sequence ID" value="PFX19538.1"/>
    <property type="molecule type" value="Genomic_DNA"/>
</dbReference>
<dbReference type="SUPFAM" id="SSF56496">
    <property type="entry name" value="Fibrinogen C-terminal domain-like"/>
    <property type="match status" value="1"/>
</dbReference>
<proteinExistence type="predicted"/>
<evidence type="ECO:0000256" key="1">
    <source>
        <dbReference type="SAM" id="SignalP"/>
    </source>
</evidence>
<dbReference type="Proteomes" id="UP000225706">
    <property type="component" value="Unassembled WGS sequence"/>
</dbReference>
<gene>
    <name evidence="2" type="ORF">AWC38_SpisGene16065</name>
</gene>
<evidence type="ECO:0008006" key="4">
    <source>
        <dbReference type="Google" id="ProtNLM"/>
    </source>
</evidence>
<dbReference type="AlphaFoldDB" id="A0A2B4RT93"/>